<accession>A0ABD1QL10</accession>
<proteinExistence type="predicted"/>
<evidence type="ECO:0000256" key="1">
    <source>
        <dbReference type="ARBA" id="ARBA00022821"/>
    </source>
</evidence>
<dbReference type="InterPro" id="IPR050905">
    <property type="entry name" value="Plant_NBS-LRR"/>
</dbReference>
<organism evidence="4 5">
    <name type="scientific">Abeliophyllum distichum</name>
    <dbReference type="NCBI Taxonomy" id="126358"/>
    <lineage>
        <taxon>Eukaryota</taxon>
        <taxon>Viridiplantae</taxon>
        <taxon>Streptophyta</taxon>
        <taxon>Embryophyta</taxon>
        <taxon>Tracheophyta</taxon>
        <taxon>Spermatophyta</taxon>
        <taxon>Magnoliopsida</taxon>
        <taxon>eudicotyledons</taxon>
        <taxon>Gunneridae</taxon>
        <taxon>Pentapetalae</taxon>
        <taxon>asterids</taxon>
        <taxon>lamiids</taxon>
        <taxon>Lamiales</taxon>
        <taxon>Oleaceae</taxon>
        <taxon>Forsythieae</taxon>
        <taxon>Abeliophyllum</taxon>
    </lineage>
</organism>
<name>A0ABD1QL10_9LAMI</name>
<reference evidence="5" key="1">
    <citation type="submission" date="2024-07" db="EMBL/GenBank/DDBJ databases">
        <title>Two chromosome-level genome assemblies of Korean endemic species Abeliophyllum distichum and Forsythia ovata (Oleaceae).</title>
        <authorList>
            <person name="Jang H."/>
        </authorList>
    </citation>
    <scope>NUCLEOTIDE SEQUENCE [LARGE SCALE GENOMIC DNA]</scope>
</reference>
<dbReference type="PANTHER" id="PTHR33463:SF202">
    <property type="entry name" value="NB-ARC DOMAIN-CONTAINING PROTEIN"/>
    <property type="match status" value="1"/>
</dbReference>
<dbReference type="Pfam" id="PF23247">
    <property type="entry name" value="LRR_RPS2"/>
    <property type="match status" value="1"/>
</dbReference>
<dbReference type="EMBL" id="JBFOLK010000011">
    <property type="protein sequence ID" value="KAL2476213.1"/>
    <property type="molecule type" value="Genomic_DNA"/>
</dbReference>
<evidence type="ECO:0000256" key="2">
    <source>
        <dbReference type="SAM" id="MobiDB-lite"/>
    </source>
</evidence>
<dbReference type="Proteomes" id="UP001604336">
    <property type="component" value="Unassembled WGS sequence"/>
</dbReference>
<dbReference type="AlphaFoldDB" id="A0ABD1QL10"/>
<evidence type="ECO:0000313" key="4">
    <source>
        <dbReference type="EMBL" id="KAL2476213.1"/>
    </source>
</evidence>
<evidence type="ECO:0000313" key="5">
    <source>
        <dbReference type="Proteomes" id="UP001604336"/>
    </source>
</evidence>
<feature type="region of interest" description="Disordered" evidence="2">
    <location>
        <begin position="282"/>
        <end position="304"/>
    </location>
</feature>
<dbReference type="Gene3D" id="3.80.10.10">
    <property type="entry name" value="Ribonuclease Inhibitor"/>
    <property type="match status" value="1"/>
</dbReference>
<keyword evidence="5" id="KW-1185">Reference proteome</keyword>
<comment type="caution">
    <text evidence="4">The sequence shown here is derived from an EMBL/GenBank/DDBJ whole genome shotgun (WGS) entry which is preliminary data.</text>
</comment>
<dbReference type="SUPFAM" id="SSF52058">
    <property type="entry name" value="L domain-like"/>
    <property type="match status" value="1"/>
</dbReference>
<feature type="domain" description="Disease resistance protein At4g27190-like leucine-rich repeats" evidence="3">
    <location>
        <begin position="184"/>
        <end position="260"/>
    </location>
</feature>
<dbReference type="PANTHER" id="PTHR33463">
    <property type="entry name" value="NB-ARC DOMAIN-CONTAINING PROTEIN-RELATED"/>
    <property type="match status" value="1"/>
</dbReference>
<protein>
    <submittedName>
        <fullName evidence="4">Disease resistance protein</fullName>
    </submittedName>
</protein>
<gene>
    <name evidence="4" type="ORF">Adt_36949</name>
</gene>
<evidence type="ECO:0000259" key="3">
    <source>
        <dbReference type="Pfam" id="PF23247"/>
    </source>
</evidence>
<sequence length="379" mass="43375">MCLKKLFALYVHMDSIPCLTSNDINCSRRIKRFKLFIGEGARMRDSVADYDDNCVILSRLSLSQEWIGWLLYNAASLQICFCGGLDQMFEKLAINSTNLGCFAGLRSLNISYSHSTLKPTPGGCIATVDLVPNLEEIYLHSLSKLESISDFGDFLGLRFSRLRIIDIFSCPQLKHLFSVEGTGRTLVKLEEIRIESCEMLKELFEYPKSGQHLDTGLVAPNLQVLKLKNLPSLETLCRRNESWQHMQQLELLNCNLLRKLPLTTQNEDSIKEREEYFAVNHARRRPHTRPHAPEEGAASRNFTRLTRRRRSLHAPHALVGFVRLVAVNPDMVSDFPDDERFGRNLDLKSRILATRTLQCNQGNGNRIVHQQPTRDDQEF</sequence>
<dbReference type="InterPro" id="IPR032675">
    <property type="entry name" value="LRR_dom_sf"/>
</dbReference>
<keyword evidence="1" id="KW-0611">Plant defense</keyword>
<dbReference type="InterPro" id="IPR057135">
    <property type="entry name" value="At4g27190-like_LRR"/>
</dbReference>